<keyword evidence="5" id="KW-0574">Periplasm</keyword>
<dbReference type="OrthoDB" id="5243588at2"/>
<sequence>MRRHEKILAAAIVALPLALGLLGAPLTRADTADLNRLPTRFPEIRLSAMLDAETYADIGAWLRDRMPLRAKIRTLEAKFNRGVFRDVDDPAILQGKNGWLYFDPAISLGLRHDFDPADVRAGILRLKQEVEAAGKTFLFAIAPHKETIYPQNLMDRDRRRQEIVRERLESFRELMRREPVDGFIDAWDELEAAAAASPTPLYYPRDTHWSPVGAIEMSRLVVKALAPDMPFNLNPKLGRPRPYTPDLVQYSGLNETEMFPAIEFFRPGVTWKRAGDEMGSRTRTVRFLSRSTRKASPLLAQKLVVITDSYGMAMPHSLRPFFRESTFIMVGSGYTELARRALAAADVVLFIRVERFMYDISYDRPFSTDSVEVLDLLGTLRRKPPAV</sequence>
<keyword evidence="8" id="KW-0378">Hydrolase</keyword>
<organism evidence="8 9">
    <name type="scientific">Tepidamorphus gemmatus</name>
    <dbReference type="NCBI Taxonomy" id="747076"/>
    <lineage>
        <taxon>Bacteria</taxon>
        <taxon>Pseudomonadati</taxon>
        <taxon>Pseudomonadota</taxon>
        <taxon>Alphaproteobacteria</taxon>
        <taxon>Hyphomicrobiales</taxon>
        <taxon>Tepidamorphaceae</taxon>
        <taxon>Tepidamorphus</taxon>
    </lineage>
</organism>
<comment type="subcellular location">
    <subcellularLocation>
        <location evidence="1">Periplasm</location>
    </subcellularLocation>
</comment>
<dbReference type="EMBL" id="SMAK01000010">
    <property type="protein sequence ID" value="TCT07238.1"/>
    <property type="molecule type" value="Genomic_DNA"/>
</dbReference>
<protein>
    <submittedName>
        <fullName evidence="8">Acetyltransferase AlgX (SGNH hydrolase-like protein)</fullName>
    </submittedName>
</protein>
<evidence type="ECO:0000313" key="9">
    <source>
        <dbReference type="Proteomes" id="UP000295678"/>
    </source>
</evidence>
<proteinExistence type="predicted"/>
<keyword evidence="6" id="KW-0016">Alginate biosynthesis</keyword>
<accession>A0A4V2UYF8</accession>
<evidence type="ECO:0000256" key="2">
    <source>
        <dbReference type="ARBA" id="ARBA00005182"/>
    </source>
</evidence>
<dbReference type="UniPathway" id="UPA00286"/>
<dbReference type="GO" id="GO:0016787">
    <property type="term" value="F:hydrolase activity"/>
    <property type="evidence" value="ECO:0007669"/>
    <property type="project" value="UniProtKB-KW"/>
</dbReference>
<name>A0A4V2UYF8_9HYPH</name>
<dbReference type="Proteomes" id="UP000295678">
    <property type="component" value="Unassembled WGS sequence"/>
</dbReference>
<reference evidence="8 9" key="1">
    <citation type="submission" date="2019-03" db="EMBL/GenBank/DDBJ databases">
        <title>Genomic Encyclopedia of Type Strains, Phase IV (KMG-IV): sequencing the most valuable type-strain genomes for metagenomic binning, comparative biology and taxonomic classification.</title>
        <authorList>
            <person name="Goeker M."/>
        </authorList>
    </citation>
    <scope>NUCLEOTIDE SEQUENCE [LARGE SCALE GENOMIC DNA]</scope>
    <source>
        <strain evidence="8 9">DSM 19345</strain>
    </source>
</reference>
<evidence type="ECO:0000256" key="4">
    <source>
        <dbReference type="ARBA" id="ARBA00022729"/>
    </source>
</evidence>
<gene>
    <name evidence="8" type="ORF">EDC22_11085</name>
</gene>
<comment type="pathway">
    <text evidence="2">Glycan biosynthesis; alginate biosynthesis.</text>
</comment>
<evidence type="ECO:0000256" key="3">
    <source>
        <dbReference type="ARBA" id="ARBA00022679"/>
    </source>
</evidence>
<keyword evidence="9" id="KW-1185">Reference proteome</keyword>
<dbReference type="Pfam" id="PF16822">
    <property type="entry name" value="ALGX"/>
    <property type="match status" value="1"/>
</dbReference>
<dbReference type="GO" id="GO:0042597">
    <property type="term" value="C:periplasmic space"/>
    <property type="evidence" value="ECO:0007669"/>
    <property type="project" value="UniProtKB-SubCell"/>
</dbReference>
<evidence type="ECO:0000259" key="7">
    <source>
        <dbReference type="Pfam" id="PF16822"/>
    </source>
</evidence>
<evidence type="ECO:0000313" key="8">
    <source>
        <dbReference type="EMBL" id="TCT07238.1"/>
    </source>
</evidence>
<evidence type="ECO:0000256" key="1">
    <source>
        <dbReference type="ARBA" id="ARBA00004418"/>
    </source>
</evidence>
<keyword evidence="4" id="KW-0732">Signal</keyword>
<evidence type="ECO:0000256" key="5">
    <source>
        <dbReference type="ARBA" id="ARBA00022764"/>
    </source>
</evidence>
<dbReference type="AlphaFoldDB" id="A0A4V2UYF8"/>
<feature type="domain" description="AlgX/AlgJ SGNH hydrolase-like" evidence="7">
    <location>
        <begin position="92"/>
        <end position="229"/>
    </location>
</feature>
<dbReference type="InterPro" id="IPR031811">
    <property type="entry name" value="ALGX/ALGJ_SGNH-like"/>
</dbReference>
<comment type="caution">
    <text evidence="8">The sequence shown here is derived from an EMBL/GenBank/DDBJ whole genome shotgun (WGS) entry which is preliminary data.</text>
</comment>
<dbReference type="GO" id="GO:0042121">
    <property type="term" value="P:alginic acid biosynthetic process"/>
    <property type="evidence" value="ECO:0007669"/>
    <property type="project" value="UniProtKB-UniPathway"/>
</dbReference>
<keyword evidence="3 8" id="KW-0808">Transferase</keyword>
<dbReference type="GO" id="GO:0016740">
    <property type="term" value="F:transferase activity"/>
    <property type="evidence" value="ECO:0007669"/>
    <property type="project" value="UniProtKB-KW"/>
</dbReference>
<dbReference type="RefSeq" id="WP_132807449.1">
    <property type="nucleotide sequence ID" value="NZ_SMAK01000010.1"/>
</dbReference>
<evidence type="ECO:0000256" key="6">
    <source>
        <dbReference type="ARBA" id="ARBA00022841"/>
    </source>
</evidence>